<evidence type="ECO:0000313" key="2">
    <source>
        <dbReference type="Proteomes" id="UP000010931"/>
    </source>
</evidence>
<proteinExistence type="predicted"/>
<dbReference type="AlphaFoldDB" id="L7EVN0"/>
<evidence type="ECO:0000313" key="1">
    <source>
        <dbReference type="EMBL" id="ELP62751.1"/>
    </source>
</evidence>
<dbReference type="STRING" id="85558.T45_06528"/>
<protein>
    <submittedName>
        <fullName evidence="1">Tetratricopeptide repeat protein</fullName>
    </submittedName>
</protein>
<name>L7EVN0_STRT8</name>
<dbReference type="EMBL" id="AEJB01000582">
    <property type="protein sequence ID" value="ELP62751.1"/>
    <property type="molecule type" value="Genomic_DNA"/>
</dbReference>
<gene>
    <name evidence="1" type="ORF">STRTUCAR8_03153</name>
</gene>
<reference evidence="1 2" key="1">
    <citation type="journal article" date="2011" name="Plasmid">
        <title>Streptomyces turgidiscabies Car8 contains a modular pathogenicity island that shares virulence genes with other actinobacterial plant pathogens.</title>
        <authorList>
            <person name="Huguet-Tapia J.C."/>
            <person name="Badger J.H."/>
            <person name="Loria R."/>
            <person name="Pettis G.S."/>
        </authorList>
    </citation>
    <scope>NUCLEOTIDE SEQUENCE [LARGE SCALE GENOMIC DNA]</scope>
    <source>
        <strain evidence="1 2">Car8</strain>
    </source>
</reference>
<dbReference type="Proteomes" id="UP000010931">
    <property type="component" value="Unassembled WGS sequence"/>
</dbReference>
<dbReference type="SUPFAM" id="SSF48452">
    <property type="entry name" value="TPR-like"/>
    <property type="match status" value="1"/>
</dbReference>
<organism evidence="1 2">
    <name type="scientific">Streptomyces turgidiscabies (strain Car8)</name>
    <dbReference type="NCBI Taxonomy" id="698760"/>
    <lineage>
        <taxon>Bacteria</taxon>
        <taxon>Bacillati</taxon>
        <taxon>Actinomycetota</taxon>
        <taxon>Actinomycetes</taxon>
        <taxon>Kitasatosporales</taxon>
        <taxon>Streptomycetaceae</taxon>
        <taxon>Streptomyces</taxon>
    </lineage>
</organism>
<comment type="caution">
    <text evidence="1">The sequence shown here is derived from an EMBL/GenBank/DDBJ whole genome shotgun (WGS) entry which is preliminary data.</text>
</comment>
<accession>L7EVN0</accession>
<dbReference type="PATRIC" id="fig|698760.3.peg.8321"/>
<dbReference type="InterPro" id="IPR011990">
    <property type="entry name" value="TPR-like_helical_dom_sf"/>
</dbReference>
<sequence>MSGRYAHRMTADERIQQAELLYERAVFGGDSGALTSADRHLDSVEADLALARGKVIHARFLEERVEDARELELFERAAELYGRLGDVRGEGEAVFWVGTFHQVVRDDSETAVPAFDRALDLAIRAGDRLTTSYALRHLGFADHMAGRLDEARTRFEESTRLRRELGFLPGVAANLVGLAYVAAQQERRDDAAALLKEATELAVSTGSHGVLRWVTGAREDLNLA</sequence>
<dbReference type="Gene3D" id="1.25.40.10">
    <property type="entry name" value="Tetratricopeptide repeat domain"/>
    <property type="match status" value="1"/>
</dbReference>
<keyword evidence="2" id="KW-1185">Reference proteome</keyword>
<dbReference type="Pfam" id="PF13424">
    <property type="entry name" value="TPR_12"/>
    <property type="match status" value="1"/>
</dbReference>